<proteinExistence type="predicted"/>
<reference evidence="1" key="1">
    <citation type="journal article" date="2018" name="Genome Biol.">
        <title>SKESA: strategic k-mer extension for scrupulous assemblies.</title>
        <authorList>
            <person name="Souvorov A."/>
            <person name="Agarwala R."/>
            <person name="Lipman D.J."/>
        </authorList>
    </citation>
    <scope>NUCLEOTIDE SEQUENCE</scope>
    <source>
        <strain evidence="1">10-0026</strain>
    </source>
</reference>
<dbReference type="InterPro" id="IPR000836">
    <property type="entry name" value="PRTase_dom"/>
</dbReference>
<accession>A0A733V3H9</accession>
<keyword evidence="1" id="KW-0328">Glycosyltransferase</keyword>
<evidence type="ECO:0000313" key="1">
    <source>
        <dbReference type="EMBL" id="HAE6033892.1"/>
    </source>
</evidence>
<dbReference type="CDD" id="cd06223">
    <property type="entry name" value="PRTases_typeI"/>
    <property type="match status" value="1"/>
</dbReference>
<dbReference type="EMBL" id="DAASLQ010000082">
    <property type="protein sequence ID" value="HAE6033892.1"/>
    <property type="molecule type" value="Genomic_DNA"/>
</dbReference>
<gene>
    <name evidence="1" type="ORF">G4I61_004097</name>
</gene>
<protein>
    <submittedName>
        <fullName evidence="1">Phosphoribosyltransferase</fullName>
    </submittedName>
</protein>
<sequence length="255" mass="28454">MRPTYNGVYVGFVVDAGNRLVTVDHSHNSFCITTPQGNPAEITFGTLKVTSIFSRTKGKRDISAPGDNSPMLYALKGLHNLRTRRRDIGMLHASFREILPTYVNGGFQWDWIVSLPSSSPVCSRFAERVYKLTQQGVCQHNALVKITAVEVLRSVDALTIKATDKTVLKTDIFRFISTYGEEAPFQIKSIRRVKLRKHINPLTWGRVWATPPPKGILLIDDMVTSGASLVNAEAILKHRYPLARIEALTLFGSSK</sequence>
<organism evidence="1">
    <name type="scientific">Salmonella enterica subsp. enterica serovar Braenderup</name>
    <dbReference type="NCBI Taxonomy" id="149391"/>
    <lineage>
        <taxon>Bacteria</taxon>
        <taxon>Pseudomonadati</taxon>
        <taxon>Pseudomonadota</taxon>
        <taxon>Gammaproteobacteria</taxon>
        <taxon>Enterobacterales</taxon>
        <taxon>Enterobacteriaceae</taxon>
        <taxon>Salmonella</taxon>
    </lineage>
</organism>
<keyword evidence="1" id="KW-0808">Transferase</keyword>
<comment type="caution">
    <text evidence="1">The sequence shown here is derived from an EMBL/GenBank/DDBJ whole genome shotgun (WGS) entry which is preliminary data.</text>
</comment>
<dbReference type="SUPFAM" id="SSF53271">
    <property type="entry name" value="PRTase-like"/>
    <property type="match status" value="1"/>
</dbReference>
<dbReference type="AlphaFoldDB" id="A0A733V3H9"/>
<reference evidence="1" key="2">
    <citation type="submission" date="2018-07" db="EMBL/GenBank/DDBJ databases">
        <authorList>
            <consortium name="NCBI Pathogen Detection Project"/>
        </authorList>
    </citation>
    <scope>NUCLEOTIDE SEQUENCE</scope>
    <source>
        <strain evidence="1">10-0026</strain>
    </source>
</reference>
<name>A0A733V3H9_SALET</name>
<dbReference type="GO" id="GO:0016757">
    <property type="term" value="F:glycosyltransferase activity"/>
    <property type="evidence" value="ECO:0007669"/>
    <property type="project" value="UniProtKB-KW"/>
</dbReference>
<dbReference type="InterPro" id="IPR029057">
    <property type="entry name" value="PRTase-like"/>
</dbReference>